<reference evidence="8 9" key="1">
    <citation type="submission" date="2020-08" db="EMBL/GenBank/DDBJ databases">
        <title>Genomic Encyclopedia of Type Strains, Phase IV (KMG-IV): sequencing the most valuable type-strain genomes for metagenomic binning, comparative biology and taxonomic classification.</title>
        <authorList>
            <person name="Goeker M."/>
        </authorList>
    </citation>
    <scope>NUCLEOTIDE SEQUENCE [LARGE SCALE GENOMIC DNA]</scope>
    <source>
        <strain evidence="8 9">DSM 11590</strain>
    </source>
</reference>
<sequence>MRLDPTRLDGLMVVEPTPHADDRGLFARTFDADVFAAAGLPVQWPQCNTSWNPRRGTLRGLHFQAEPKPEPKLVRCTRGRIFDVAVDLRPGSATRCQWFGLELSADNRRALYIPPGFAHGFLTLEDATEVFYQMGERYDGSLASGVRWNDPAFGIHWPQAPVLLSGRDATYPDFPA</sequence>
<dbReference type="GO" id="GO:0005829">
    <property type="term" value="C:cytosol"/>
    <property type="evidence" value="ECO:0007669"/>
    <property type="project" value="TreeGrafter"/>
</dbReference>
<evidence type="ECO:0000313" key="8">
    <source>
        <dbReference type="EMBL" id="MBB6211732.1"/>
    </source>
</evidence>
<feature type="site" description="Participates in a stacking interaction with the thymidine ring of dTDP-4-oxo-6-deoxyglucose" evidence="6">
    <location>
        <position position="138"/>
    </location>
</feature>
<proteinExistence type="inferred from homology"/>
<keyword evidence="9" id="KW-1185">Reference proteome</keyword>
<accession>A0A7W9ZHS4</accession>
<gene>
    <name evidence="8" type="ORF">FHS48_003175</name>
</gene>
<dbReference type="EMBL" id="JACIIX010000013">
    <property type="protein sequence ID" value="MBB6211732.1"/>
    <property type="molecule type" value="Genomic_DNA"/>
</dbReference>
<comment type="function">
    <text evidence="2 7">Catalyzes the epimerization of the C3' and C5'positions of dTDP-6-deoxy-D-xylo-4-hexulose, forming dTDP-6-deoxy-L-lyxo-4-hexulose.</text>
</comment>
<dbReference type="PANTHER" id="PTHR21047">
    <property type="entry name" value="DTDP-6-DEOXY-D-GLUCOSE-3,5 EPIMERASE"/>
    <property type="match status" value="1"/>
</dbReference>
<evidence type="ECO:0000256" key="2">
    <source>
        <dbReference type="ARBA" id="ARBA00001997"/>
    </source>
</evidence>
<dbReference type="GO" id="GO:0008830">
    <property type="term" value="F:dTDP-4-dehydrorhamnose 3,5-epimerase activity"/>
    <property type="evidence" value="ECO:0007669"/>
    <property type="project" value="UniProtKB-UniRule"/>
</dbReference>
<dbReference type="NCBIfam" id="TIGR01221">
    <property type="entry name" value="rmlC"/>
    <property type="match status" value="1"/>
</dbReference>
<dbReference type="InterPro" id="IPR014710">
    <property type="entry name" value="RmlC-like_jellyroll"/>
</dbReference>
<dbReference type="Gene3D" id="2.60.120.10">
    <property type="entry name" value="Jelly Rolls"/>
    <property type="match status" value="1"/>
</dbReference>
<evidence type="ECO:0000256" key="5">
    <source>
        <dbReference type="PIRSR" id="PIRSR600888-1"/>
    </source>
</evidence>
<feature type="active site" description="Proton acceptor" evidence="5">
    <location>
        <position position="62"/>
    </location>
</feature>
<dbReference type="InterPro" id="IPR011051">
    <property type="entry name" value="RmlC_Cupin_sf"/>
</dbReference>
<comment type="caution">
    <text evidence="8">The sequence shown here is derived from an EMBL/GenBank/DDBJ whole genome shotgun (WGS) entry which is preliminary data.</text>
</comment>
<name>A0A7W9ZHS4_NOVIT</name>
<dbReference type="RefSeq" id="WP_184264755.1">
    <property type="nucleotide sequence ID" value="NZ_JACIIX010000013.1"/>
</dbReference>
<dbReference type="SUPFAM" id="SSF51182">
    <property type="entry name" value="RmlC-like cupins"/>
    <property type="match status" value="1"/>
</dbReference>
<dbReference type="UniPathway" id="UPA00124"/>
<dbReference type="PANTHER" id="PTHR21047:SF2">
    <property type="entry name" value="THYMIDINE DIPHOSPHO-4-KETO-RHAMNOSE 3,5-EPIMERASE"/>
    <property type="match status" value="1"/>
</dbReference>
<evidence type="ECO:0000256" key="6">
    <source>
        <dbReference type="PIRSR" id="PIRSR600888-3"/>
    </source>
</evidence>
<dbReference type="GO" id="GO:0000271">
    <property type="term" value="P:polysaccharide biosynthetic process"/>
    <property type="evidence" value="ECO:0007669"/>
    <property type="project" value="TreeGrafter"/>
</dbReference>
<feature type="active site" description="Proton donor" evidence="5">
    <location>
        <position position="132"/>
    </location>
</feature>
<evidence type="ECO:0000256" key="3">
    <source>
        <dbReference type="ARBA" id="ARBA00012098"/>
    </source>
</evidence>
<dbReference type="Pfam" id="PF00908">
    <property type="entry name" value="dTDP_sugar_isom"/>
    <property type="match status" value="1"/>
</dbReference>
<comment type="subunit">
    <text evidence="7">Homodimer.</text>
</comment>
<dbReference type="GO" id="GO:0019305">
    <property type="term" value="P:dTDP-rhamnose biosynthetic process"/>
    <property type="evidence" value="ECO:0007669"/>
    <property type="project" value="UniProtKB-UniRule"/>
</dbReference>
<evidence type="ECO:0000256" key="7">
    <source>
        <dbReference type="RuleBase" id="RU364069"/>
    </source>
</evidence>
<dbReference type="CDD" id="cd00438">
    <property type="entry name" value="cupin_RmlC"/>
    <property type="match status" value="1"/>
</dbReference>
<protein>
    <recommendedName>
        <fullName evidence="4 7">dTDP-4-dehydrorhamnose 3,5-epimerase</fullName>
        <ecNumber evidence="3 7">5.1.3.13</ecNumber>
    </recommendedName>
    <alternativeName>
        <fullName evidence="7">Thymidine diphospho-4-keto-rhamnose 3,5-epimerase</fullName>
    </alternativeName>
</protein>
<evidence type="ECO:0000256" key="1">
    <source>
        <dbReference type="ARBA" id="ARBA00001298"/>
    </source>
</evidence>
<dbReference type="AlphaFoldDB" id="A0A7W9ZHS4"/>
<dbReference type="EC" id="5.1.3.13" evidence="3 7"/>
<comment type="pathway">
    <text evidence="7">Carbohydrate biosynthesis; dTDP-L-rhamnose biosynthesis.</text>
</comment>
<comment type="catalytic activity">
    <reaction evidence="1 7">
        <text>dTDP-4-dehydro-6-deoxy-alpha-D-glucose = dTDP-4-dehydro-beta-L-rhamnose</text>
        <dbReference type="Rhea" id="RHEA:16969"/>
        <dbReference type="ChEBI" id="CHEBI:57649"/>
        <dbReference type="ChEBI" id="CHEBI:62830"/>
        <dbReference type="EC" id="5.1.3.13"/>
    </reaction>
</comment>
<keyword evidence="7 8" id="KW-0413">Isomerase</keyword>
<comment type="similarity">
    <text evidence="7">Belongs to the dTDP-4-dehydrorhamnose 3,5-epimerase family.</text>
</comment>
<evidence type="ECO:0000313" key="9">
    <source>
        <dbReference type="Proteomes" id="UP000544872"/>
    </source>
</evidence>
<dbReference type="InterPro" id="IPR000888">
    <property type="entry name" value="RmlC-like"/>
</dbReference>
<evidence type="ECO:0000256" key="4">
    <source>
        <dbReference type="ARBA" id="ARBA00019595"/>
    </source>
</evidence>
<dbReference type="Proteomes" id="UP000544872">
    <property type="component" value="Unassembled WGS sequence"/>
</dbReference>
<organism evidence="8 9">
    <name type="scientific">Novispirillum itersonii</name>
    <name type="common">Aquaspirillum itersonii</name>
    <dbReference type="NCBI Taxonomy" id="189"/>
    <lineage>
        <taxon>Bacteria</taxon>
        <taxon>Pseudomonadati</taxon>
        <taxon>Pseudomonadota</taxon>
        <taxon>Alphaproteobacteria</taxon>
        <taxon>Rhodospirillales</taxon>
        <taxon>Novispirillaceae</taxon>
        <taxon>Novispirillum</taxon>
    </lineage>
</organism>